<dbReference type="EMBL" id="MDYO01000026">
    <property type="protein sequence ID" value="OQD94422.1"/>
    <property type="molecule type" value="Genomic_DNA"/>
</dbReference>
<dbReference type="AlphaFoldDB" id="A0A1V6QZI1"/>
<name>A0A1V6QZI1_9EURO</name>
<gene>
    <name evidence="1" type="ORF">PENSOL_c026G10951</name>
</gene>
<dbReference type="Proteomes" id="UP000191612">
    <property type="component" value="Unassembled WGS sequence"/>
</dbReference>
<evidence type="ECO:0000313" key="2">
    <source>
        <dbReference type="Proteomes" id="UP000191612"/>
    </source>
</evidence>
<evidence type="ECO:0000313" key="1">
    <source>
        <dbReference type="EMBL" id="OQD94422.1"/>
    </source>
</evidence>
<dbReference type="InterPro" id="IPR046189">
    <property type="entry name" value="DUF6217"/>
</dbReference>
<sequence>MNSPEDAQDLELCFNKAHKDFTATLKSLIHTLQREGFTMENCWGVCDQLDLLDSLLGDMDELGPEMVLGVPQQPIFRGLPRSYFLDYKFQFDCLCIQTGLDDVRGILAECFYDDCAELACIGLESLLARFQF</sequence>
<keyword evidence="2" id="KW-1185">Reference proteome</keyword>
<dbReference type="Pfam" id="PF19724">
    <property type="entry name" value="DUF6217"/>
    <property type="match status" value="1"/>
</dbReference>
<comment type="caution">
    <text evidence="1">The sequence shown here is derived from an EMBL/GenBank/DDBJ whole genome shotgun (WGS) entry which is preliminary data.</text>
</comment>
<organism evidence="1 2">
    <name type="scientific">Penicillium solitum</name>
    <dbReference type="NCBI Taxonomy" id="60172"/>
    <lineage>
        <taxon>Eukaryota</taxon>
        <taxon>Fungi</taxon>
        <taxon>Dikarya</taxon>
        <taxon>Ascomycota</taxon>
        <taxon>Pezizomycotina</taxon>
        <taxon>Eurotiomycetes</taxon>
        <taxon>Eurotiomycetidae</taxon>
        <taxon>Eurotiales</taxon>
        <taxon>Aspergillaceae</taxon>
        <taxon>Penicillium</taxon>
    </lineage>
</organism>
<reference evidence="2" key="1">
    <citation type="journal article" date="2017" name="Nat. Microbiol.">
        <title>Global analysis of biosynthetic gene clusters reveals vast potential of secondary metabolite production in Penicillium species.</title>
        <authorList>
            <person name="Nielsen J.C."/>
            <person name="Grijseels S."/>
            <person name="Prigent S."/>
            <person name="Ji B."/>
            <person name="Dainat J."/>
            <person name="Nielsen K.F."/>
            <person name="Frisvad J.C."/>
            <person name="Workman M."/>
            <person name="Nielsen J."/>
        </authorList>
    </citation>
    <scope>NUCLEOTIDE SEQUENCE [LARGE SCALE GENOMIC DNA]</scope>
    <source>
        <strain evidence="2">IBT 29525</strain>
    </source>
</reference>
<protein>
    <submittedName>
        <fullName evidence="1">Uncharacterized protein</fullName>
    </submittedName>
</protein>
<accession>A0A1V6QZI1</accession>
<proteinExistence type="predicted"/>